<sequence length="158" mass="17396">MAAVMHGALADLDRWEPGDRCSISRALDVVGTRTAILILRESYYGTTRFDGFARRVGISDAVASARLRALVDEGLLAKRPYQEPGQRTRHEYTLTPKGTALMPVVFGLMQWGDTYLQGDGGPMQLLADDTGEPLTVAVSTEQGRRVPLDEVRVTQRHP</sequence>
<dbReference type="PANTHER" id="PTHR33204">
    <property type="entry name" value="TRANSCRIPTIONAL REGULATOR, MARR FAMILY"/>
    <property type="match status" value="1"/>
</dbReference>
<organism evidence="5 6">
    <name type="scientific">Luteipulveratus mongoliensis</name>
    <dbReference type="NCBI Taxonomy" id="571913"/>
    <lineage>
        <taxon>Bacteria</taxon>
        <taxon>Bacillati</taxon>
        <taxon>Actinomycetota</taxon>
        <taxon>Actinomycetes</taxon>
        <taxon>Micrococcales</taxon>
        <taxon>Dermacoccaceae</taxon>
        <taxon>Luteipulveratus</taxon>
    </lineage>
</organism>
<dbReference type="InterPro" id="IPR002577">
    <property type="entry name" value="HTH_HxlR"/>
</dbReference>
<gene>
    <name evidence="5" type="ORF">VV02_25425</name>
</gene>
<dbReference type="GO" id="GO:0003677">
    <property type="term" value="F:DNA binding"/>
    <property type="evidence" value="ECO:0007669"/>
    <property type="project" value="UniProtKB-KW"/>
</dbReference>
<evidence type="ECO:0000313" key="6">
    <source>
        <dbReference type="Proteomes" id="UP000066480"/>
    </source>
</evidence>
<dbReference type="SUPFAM" id="SSF46785">
    <property type="entry name" value="Winged helix' DNA-binding domain"/>
    <property type="match status" value="1"/>
</dbReference>
<keyword evidence="1" id="KW-0805">Transcription regulation</keyword>
<proteinExistence type="predicted"/>
<evidence type="ECO:0000256" key="1">
    <source>
        <dbReference type="ARBA" id="ARBA00023015"/>
    </source>
</evidence>
<evidence type="ECO:0000256" key="3">
    <source>
        <dbReference type="ARBA" id="ARBA00023163"/>
    </source>
</evidence>
<dbReference type="PROSITE" id="PS51118">
    <property type="entry name" value="HTH_HXLR"/>
    <property type="match status" value="1"/>
</dbReference>
<protein>
    <submittedName>
        <fullName evidence="5">Transcriptional regulator</fullName>
    </submittedName>
</protein>
<dbReference type="OrthoDB" id="9792527at2"/>
<feature type="domain" description="HTH hxlR-type" evidence="4">
    <location>
        <begin position="21"/>
        <end position="120"/>
    </location>
</feature>
<dbReference type="STRING" id="571913.VV02_25425"/>
<accession>A0A0K1JP96</accession>
<dbReference type="InterPro" id="IPR036390">
    <property type="entry name" value="WH_DNA-bd_sf"/>
</dbReference>
<dbReference type="RefSeq" id="WP_052596196.1">
    <property type="nucleotide sequence ID" value="NZ_CP011112.1"/>
</dbReference>
<keyword evidence="3" id="KW-0804">Transcription</keyword>
<dbReference type="Proteomes" id="UP000066480">
    <property type="component" value="Chromosome"/>
</dbReference>
<dbReference type="Gene3D" id="1.10.10.10">
    <property type="entry name" value="Winged helix-like DNA-binding domain superfamily/Winged helix DNA-binding domain"/>
    <property type="match status" value="1"/>
</dbReference>
<keyword evidence="6" id="KW-1185">Reference proteome</keyword>
<dbReference type="KEGG" id="lmoi:VV02_25425"/>
<dbReference type="InterPro" id="IPR036388">
    <property type="entry name" value="WH-like_DNA-bd_sf"/>
</dbReference>
<dbReference type="EMBL" id="CP011112">
    <property type="protein sequence ID" value="AKU18408.1"/>
    <property type="molecule type" value="Genomic_DNA"/>
</dbReference>
<keyword evidence="2" id="KW-0238">DNA-binding</keyword>
<evidence type="ECO:0000256" key="2">
    <source>
        <dbReference type="ARBA" id="ARBA00023125"/>
    </source>
</evidence>
<reference evidence="5 6" key="1">
    <citation type="submission" date="2015-03" db="EMBL/GenBank/DDBJ databases">
        <title>Luteipulveratus halotolerans sp. nov., a novel actinobacterium (Dermacoccaceae) from Sarawak, Malaysia.</title>
        <authorList>
            <person name="Juboi H."/>
            <person name="Basik A."/>
            <person name="Shamsul S.S."/>
            <person name="Arnold P."/>
            <person name="Schmitt E.K."/>
            <person name="Sanglier J.-J."/>
            <person name="Yeo T."/>
        </authorList>
    </citation>
    <scope>NUCLEOTIDE SEQUENCE [LARGE SCALE GENOMIC DNA]</scope>
    <source>
        <strain evidence="5 6">MN07-A0370</strain>
    </source>
</reference>
<name>A0A0K1JP96_9MICO</name>
<evidence type="ECO:0000313" key="5">
    <source>
        <dbReference type="EMBL" id="AKU18408.1"/>
    </source>
</evidence>
<dbReference type="PANTHER" id="PTHR33204:SF18">
    <property type="entry name" value="TRANSCRIPTIONAL REGULATORY PROTEIN"/>
    <property type="match status" value="1"/>
</dbReference>
<evidence type="ECO:0000259" key="4">
    <source>
        <dbReference type="PROSITE" id="PS51118"/>
    </source>
</evidence>
<dbReference type="Pfam" id="PF01638">
    <property type="entry name" value="HxlR"/>
    <property type="match status" value="1"/>
</dbReference>
<dbReference type="AlphaFoldDB" id="A0A0K1JP96"/>